<feature type="domain" description="FLYWCH-type" evidence="4">
    <location>
        <begin position="8"/>
        <end position="65"/>
    </location>
</feature>
<name>S4NQN6_9NEOP</name>
<reference evidence="5" key="2">
    <citation type="submission" date="2013-05" db="EMBL/GenBank/DDBJ databases">
        <authorList>
            <person name="Carter J.-M."/>
            <person name="Baker S.C."/>
            <person name="Pink R."/>
            <person name="Carter D.R.F."/>
            <person name="Collins A."/>
            <person name="Tomlin J."/>
            <person name="Gibbs M."/>
            <person name="Breuker C.J."/>
        </authorList>
    </citation>
    <scope>NUCLEOTIDE SEQUENCE</scope>
    <source>
        <tissue evidence="5">Ovary</tissue>
    </source>
</reference>
<dbReference type="InterPro" id="IPR007588">
    <property type="entry name" value="Znf_FLYWCH"/>
</dbReference>
<dbReference type="GO" id="GO:0008270">
    <property type="term" value="F:zinc ion binding"/>
    <property type="evidence" value="ECO:0007669"/>
    <property type="project" value="UniProtKB-KW"/>
</dbReference>
<feature type="non-terminal residue" evidence="5">
    <location>
        <position position="1"/>
    </location>
</feature>
<dbReference type="EMBL" id="GAIX01014737">
    <property type="protein sequence ID" value="JAA77823.1"/>
    <property type="molecule type" value="Transcribed_RNA"/>
</dbReference>
<keyword evidence="1" id="KW-0479">Metal-binding</keyword>
<evidence type="ECO:0000259" key="4">
    <source>
        <dbReference type="Pfam" id="PF04500"/>
    </source>
</evidence>
<evidence type="ECO:0000256" key="1">
    <source>
        <dbReference type="ARBA" id="ARBA00022723"/>
    </source>
</evidence>
<feature type="non-terminal residue" evidence="5">
    <location>
        <position position="84"/>
    </location>
</feature>
<dbReference type="Pfam" id="PF04500">
    <property type="entry name" value="FLYWCH"/>
    <property type="match status" value="1"/>
</dbReference>
<protein>
    <submittedName>
        <fullName evidence="5">Modifier of mdg4</fullName>
    </submittedName>
</protein>
<dbReference type="Gene3D" id="2.20.25.240">
    <property type="match status" value="1"/>
</dbReference>
<sequence length="84" mass="9486">VGDAQVQFVINNCGKEIAILDHYAFGRDLRSVNASIWRCTRGARCKARFKLTPDGLSRIISEHNHERPKCFVSKGLYFTSKSSL</sequence>
<proteinExistence type="predicted"/>
<evidence type="ECO:0000256" key="3">
    <source>
        <dbReference type="ARBA" id="ARBA00022833"/>
    </source>
</evidence>
<keyword evidence="3" id="KW-0862">Zinc</keyword>
<accession>S4NQN6</accession>
<dbReference type="AlphaFoldDB" id="S4NQN6"/>
<evidence type="ECO:0000256" key="2">
    <source>
        <dbReference type="ARBA" id="ARBA00022771"/>
    </source>
</evidence>
<reference evidence="5" key="1">
    <citation type="journal article" date="2013" name="BMC Genomics">
        <title>Unscrambling butterfly oogenesis.</title>
        <authorList>
            <person name="Carter J.M."/>
            <person name="Baker S.C."/>
            <person name="Pink R."/>
            <person name="Carter D.R."/>
            <person name="Collins A."/>
            <person name="Tomlin J."/>
            <person name="Gibbs M."/>
            <person name="Breuker C.J."/>
        </authorList>
    </citation>
    <scope>NUCLEOTIDE SEQUENCE</scope>
    <source>
        <tissue evidence="5">Ovary</tissue>
    </source>
</reference>
<keyword evidence="2" id="KW-0863">Zinc-finger</keyword>
<organism evidence="5">
    <name type="scientific">Pararge aegeria</name>
    <name type="common">speckled wood butterfly</name>
    <dbReference type="NCBI Taxonomy" id="116150"/>
    <lineage>
        <taxon>Eukaryota</taxon>
        <taxon>Metazoa</taxon>
        <taxon>Ecdysozoa</taxon>
        <taxon>Arthropoda</taxon>
        <taxon>Hexapoda</taxon>
        <taxon>Insecta</taxon>
        <taxon>Pterygota</taxon>
        <taxon>Neoptera</taxon>
        <taxon>Endopterygota</taxon>
        <taxon>Lepidoptera</taxon>
        <taxon>Glossata</taxon>
        <taxon>Ditrysia</taxon>
        <taxon>Papilionoidea</taxon>
        <taxon>Nymphalidae</taxon>
        <taxon>Satyrinae</taxon>
        <taxon>Satyrini</taxon>
        <taxon>Parargina</taxon>
        <taxon>Pararge</taxon>
    </lineage>
</organism>
<evidence type="ECO:0000313" key="5">
    <source>
        <dbReference type="EMBL" id="JAA77823.1"/>
    </source>
</evidence>